<accession>A0A8H4EMK8</accession>
<dbReference type="Proteomes" id="UP000439903">
    <property type="component" value="Unassembled WGS sequence"/>
</dbReference>
<protein>
    <submittedName>
        <fullName evidence="1">Uncharacterized protein</fullName>
    </submittedName>
</protein>
<evidence type="ECO:0000313" key="1">
    <source>
        <dbReference type="EMBL" id="KAF0517366.1"/>
    </source>
</evidence>
<keyword evidence="2" id="KW-1185">Reference proteome</keyword>
<dbReference type="AlphaFoldDB" id="A0A8H4EMK8"/>
<gene>
    <name evidence="1" type="ORF">F8M41_016903</name>
</gene>
<dbReference type="EMBL" id="WTPW01000377">
    <property type="protein sequence ID" value="KAF0517366.1"/>
    <property type="molecule type" value="Genomic_DNA"/>
</dbReference>
<comment type="caution">
    <text evidence="1">The sequence shown here is derived from an EMBL/GenBank/DDBJ whole genome shotgun (WGS) entry which is preliminary data.</text>
</comment>
<proteinExistence type="predicted"/>
<sequence length="81" mass="9882">MKLWEGVIKLLKSENDYEKEFCKIDDEEKKKKEIRTFLEGWDVVYERKANHNKLELITLPSPLLFLPRNDEELKEDKQFRL</sequence>
<evidence type="ECO:0000313" key="2">
    <source>
        <dbReference type="Proteomes" id="UP000439903"/>
    </source>
</evidence>
<reference evidence="1 2" key="1">
    <citation type="journal article" date="2019" name="Environ. Microbiol.">
        <title>At the nexus of three kingdoms: the genome of the mycorrhizal fungus Gigaspora margarita provides insights into plant, endobacterial and fungal interactions.</title>
        <authorList>
            <person name="Venice F."/>
            <person name="Ghignone S."/>
            <person name="Salvioli di Fossalunga A."/>
            <person name="Amselem J."/>
            <person name="Novero M."/>
            <person name="Xianan X."/>
            <person name="Sedzielewska Toro K."/>
            <person name="Morin E."/>
            <person name="Lipzen A."/>
            <person name="Grigoriev I.V."/>
            <person name="Henrissat B."/>
            <person name="Martin F.M."/>
            <person name="Bonfante P."/>
        </authorList>
    </citation>
    <scope>NUCLEOTIDE SEQUENCE [LARGE SCALE GENOMIC DNA]</scope>
    <source>
        <strain evidence="1 2">BEG34</strain>
    </source>
</reference>
<organism evidence="1 2">
    <name type="scientific">Gigaspora margarita</name>
    <dbReference type="NCBI Taxonomy" id="4874"/>
    <lineage>
        <taxon>Eukaryota</taxon>
        <taxon>Fungi</taxon>
        <taxon>Fungi incertae sedis</taxon>
        <taxon>Mucoromycota</taxon>
        <taxon>Glomeromycotina</taxon>
        <taxon>Glomeromycetes</taxon>
        <taxon>Diversisporales</taxon>
        <taxon>Gigasporaceae</taxon>
        <taxon>Gigaspora</taxon>
    </lineage>
</organism>
<name>A0A8H4EMK8_GIGMA</name>